<proteinExistence type="inferred from homology"/>
<dbReference type="InterPro" id="IPR003382">
    <property type="entry name" value="Flavoprotein"/>
</dbReference>
<dbReference type="PANTHER" id="PTHR43374">
    <property type="entry name" value="FLAVIN PRENYLTRANSFERASE"/>
    <property type="match status" value="1"/>
</dbReference>
<evidence type="ECO:0000259" key="6">
    <source>
        <dbReference type="Pfam" id="PF02441"/>
    </source>
</evidence>
<comment type="catalytic activity">
    <reaction evidence="5">
        <text>dimethylallyl phosphate + FMNH2 = prenylated FMNH2 + phosphate</text>
        <dbReference type="Rhea" id="RHEA:37743"/>
        <dbReference type="ChEBI" id="CHEBI:43474"/>
        <dbReference type="ChEBI" id="CHEBI:57618"/>
        <dbReference type="ChEBI" id="CHEBI:87467"/>
        <dbReference type="ChEBI" id="CHEBI:88052"/>
        <dbReference type="EC" id="2.5.1.129"/>
    </reaction>
</comment>
<evidence type="ECO:0000313" key="7">
    <source>
        <dbReference type="EMBL" id="WAH38003.1"/>
    </source>
</evidence>
<feature type="binding site" evidence="5">
    <location>
        <position position="151"/>
    </location>
    <ligand>
        <name>dimethylallyl phosphate</name>
        <dbReference type="ChEBI" id="CHEBI:88052"/>
    </ligand>
</feature>
<name>A0ABY6Z540_9BACL</name>
<dbReference type="SUPFAM" id="SSF52507">
    <property type="entry name" value="Homo-oligomeric flavin-containing Cys decarboxylases, HFCD"/>
    <property type="match status" value="1"/>
</dbReference>
<dbReference type="NCBIfam" id="NF004685">
    <property type="entry name" value="PRK06029.1"/>
    <property type="match status" value="1"/>
</dbReference>
<dbReference type="Proteomes" id="UP001164803">
    <property type="component" value="Chromosome"/>
</dbReference>
<accession>A0ABY6Z540</accession>
<keyword evidence="4 5" id="KW-0808">Transferase</keyword>
<feature type="binding site" evidence="5">
    <location>
        <begin position="9"/>
        <end position="11"/>
    </location>
    <ligand>
        <name>FMN</name>
        <dbReference type="ChEBI" id="CHEBI:58210"/>
    </ligand>
</feature>
<comment type="caution">
    <text evidence="5">Lacks conserved residue(s) required for the propagation of feature annotation.</text>
</comment>
<comment type="function">
    <text evidence="5">Flavin prenyltransferase that catalyzes the synthesis of the prenylated FMN cofactor (prenyl-FMN) for 4-hydroxy-3-polyprenylbenzoic acid decarboxylase UbiD. The prenyltransferase is metal-independent and links a dimethylallyl moiety from dimethylallyl monophosphate (DMAP) to the flavin N5 and C6 atoms of FMN.</text>
</comment>
<dbReference type="Gene3D" id="3.40.50.1950">
    <property type="entry name" value="Flavin prenyltransferase-like"/>
    <property type="match status" value="1"/>
</dbReference>
<dbReference type="InterPro" id="IPR004507">
    <property type="entry name" value="UbiX-like"/>
</dbReference>
<gene>
    <name evidence="5" type="primary">ubiX</name>
    <name evidence="7" type="ORF">NZD86_05805</name>
</gene>
<feature type="binding site" evidence="5">
    <location>
        <position position="167"/>
    </location>
    <ligand>
        <name>dimethylallyl phosphate</name>
        <dbReference type="ChEBI" id="CHEBI:88052"/>
    </ligand>
</feature>
<dbReference type="Pfam" id="PF02441">
    <property type="entry name" value="Flavoprotein"/>
    <property type="match status" value="1"/>
</dbReference>
<evidence type="ECO:0000256" key="4">
    <source>
        <dbReference type="ARBA" id="ARBA00022679"/>
    </source>
</evidence>
<protein>
    <recommendedName>
        <fullName evidence="5">Flavin prenyltransferase UbiX</fullName>
        <ecNumber evidence="5">2.5.1.129</ecNumber>
    </recommendedName>
</protein>
<sequence length="200" mass="21988">MRLIVGITGATGAIFGIRILEVLRELQVETHLILSKWAEATIRLETDFEVEDVVSLATVVHSSANQAASVASGSFRTDGMIIAPCSMKTLAAIRTGYSDTLIARAADVVLKERRKLILLVRETPLNDIHLENMLALSRMGAVILPPMMTFYNQPASLEDAVNHIVARVLDQFDIEANLTDRWGPKNTIAANDAGHQRDER</sequence>
<evidence type="ECO:0000256" key="1">
    <source>
        <dbReference type="ARBA" id="ARBA00022602"/>
    </source>
</evidence>
<feature type="binding site" evidence="5">
    <location>
        <begin position="86"/>
        <end position="89"/>
    </location>
    <ligand>
        <name>FMN</name>
        <dbReference type="ChEBI" id="CHEBI:58210"/>
    </ligand>
</feature>
<dbReference type="HAMAP" id="MF_01984">
    <property type="entry name" value="ubiX_pad"/>
    <property type="match status" value="1"/>
</dbReference>
<evidence type="ECO:0000256" key="3">
    <source>
        <dbReference type="ARBA" id="ARBA00022643"/>
    </source>
</evidence>
<feature type="binding site" evidence="5">
    <location>
        <position position="121"/>
    </location>
    <ligand>
        <name>FMN</name>
        <dbReference type="ChEBI" id="CHEBI:58210"/>
    </ligand>
</feature>
<dbReference type="EMBL" id="CP104064">
    <property type="protein sequence ID" value="WAH38003.1"/>
    <property type="molecule type" value="Genomic_DNA"/>
</dbReference>
<reference evidence="7" key="1">
    <citation type="submission" date="2022-08" db="EMBL/GenBank/DDBJ databases">
        <title>Alicyclobacillus dauci DSM2870, complete genome.</title>
        <authorList>
            <person name="Wang Q."/>
            <person name="Cai R."/>
            <person name="Wang Z."/>
        </authorList>
    </citation>
    <scope>NUCLEOTIDE SEQUENCE</scope>
    <source>
        <strain evidence="7">DSM 28700</strain>
    </source>
</reference>
<dbReference type="NCBIfam" id="TIGR00421">
    <property type="entry name" value="ubiX_pad"/>
    <property type="match status" value="1"/>
</dbReference>
<dbReference type="PANTHER" id="PTHR43374:SF1">
    <property type="entry name" value="FLAVIN PRENYLTRANSFERASE PAD1, MITOCHONDRIAL"/>
    <property type="match status" value="1"/>
</dbReference>
<evidence type="ECO:0000256" key="2">
    <source>
        <dbReference type="ARBA" id="ARBA00022630"/>
    </source>
</evidence>
<dbReference type="RefSeq" id="WP_268045545.1">
    <property type="nucleotide sequence ID" value="NZ_CP104064.1"/>
</dbReference>
<feature type="domain" description="Flavoprotein" evidence="6">
    <location>
        <begin position="1"/>
        <end position="172"/>
    </location>
</feature>
<dbReference type="InterPro" id="IPR036551">
    <property type="entry name" value="Flavin_trans-like"/>
</dbReference>
<keyword evidence="8" id="KW-1185">Reference proteome</keyword>
<keyword evidence="1 5" id="KW-0637">Prenyltransferase</keyword>
<keyword evidence="3 5" id="KW-0288">FMN</keyword>
<evidence type="ECO:0000313" key="8">
    <source>
        <dbReference type="Proteomes" id="UP001164803"/>
    </source>
</evidence>
<feature type="binding site" evidence="5">
    <location>
        <position position="35"/>
    </location>
    <ligand>
        <name>FMN</name>
        <dbReference type="ChEBI" id="CHEBI:58210"/>
    </ligand>
</feature>
<evidence type="ECO:0000256" key="5">
    <source>
        <dbReference type="HAMAP-Rule" id="MF_01984"/>
    </source>
</evidence>
<organism evidence="7 8">
    <name type="scientific">Alicyclobacillus dauci</name>
    <dbReference type="NCBI Taxonomy" id="1475485"/>
    <lineage>
        <taxon>Bacteria</taxon>
        <taxon>Bacillati</taxon>
        <taxon>Bacillota</taxon>
        <taxon>Bacilli</taxon>
        <taxon>Bacillales</taxon>
        <taxon>Alicyclobacillaceae</taxon>
        <taxon>Alicyclobacillus</taxon>
    </lineage>
</organism>
<dbReference type="EC" id="2.5.1.129" evidence="5"/>
<keyword evidence="2 5" id="KW-0285">Flavoprotein</keyword>
<comment type="similarity">
    <text evidence="5">Belongs to the UbiX/PAD1 family.</text>
</comment>